<accession>A0A914PSD5</accession>
<dbReference type="AlphaFoldDB" id="A0A914PSD5"/>
<name>A0A914PSD5_9BILA</name>
<dbReference type="Proteomes" id="UP000887578">
    <property type="component" value="Unplaced"/>
</dbReference>
<keyword evidence="1" id="KW-1185">Reference proteome</keyword>
<organism evidence="1 2">
    <name type="scientific">Panagrolaimus davidi</name>
    <dbReference type="NCBI Taxonomy" id="227884"/>
    <lineage>
        <taxon>Eukaryota</taxon>
        <taxon>Metazoa</taxon>
        <taxon>Ecdysozoa</taxon>
        <taxon>Nematoda</taxon>
        <taxon>Chromadorea</taxon>
        <taxon>Rhabditida</taxon>
        <taxon>Tylenchina</taxon>
        <taxon>Panagrolaimomorpha</taxon>
        <taxon>Panagrolaimoidea</taxon>
        <taxon>Panagrolaimidae</taxon>
        <taxon>Panagrolaimus</taxon>
    </lineage>
</organism>
<protein>
    <submittedName>
        <fullName evidence="2">Uncharacterized protein</fullName>
    </submittedName>
</protein>
<proteinExistence type="predicted"/>
<evidence type="ECO:0000313" key="1">
    <source>
        <dbReference type="Proteomes" id="UP000887578"/>
    </source>
</evidence>
<sequence length="87" mass="10500">MIKAVEHNVEEWFNVLLEVNDVSFVMHNVECRLGKSLFNTKLWKLYISFLEEHGEYGRLMGISDLYCRFFMDDKEMKEKHKEGMTKY</sequence>
<evidence type="ECO:0000313" key="2">
    <source>
        <dbReference type="WBParaSite" id="PDA_v2.g21572.t1"/>
    </source>
</evidence>
<dbReference type="WBParaSite" id="PDA_v2.g21572.t1">
    <property type="protein sequence ID" value="PDA_v2.g21572.t1"/>
    <property type="gene ID" value="PDA_v2.g21572"/>
</dbReference>
<reference evidence="2" key="1">
    <citation type="submission" date="2022-11" db="UniProtKB">
        <authorList>
            <consortium name="WormBaseParasite"/>
        </authorList>
    </citation>
    <scope>IDENTIFICATION</scope>
</reference>